<dbReference type="GO" id="GO:0032259">
    <property type="term" value="P:methylation"/>
    <property type="evidence" value="ECO:0007669"/>
    <property type="project" value="UniProtKB-KW"/>
</dbReference>
<dbReference type="InterPro" id="IPR014048">
    <property type="entry name" value="MethylDNA_cys_MeTrfase_DNA-bd"/>
</dbReference>
<evidence type="ECO:0000313" key="13">
    <source>
        <dbReference type="Proteomes" id="UP000279908"/>
    </source>
</evidence>
<reference evidence="12 13" key="1">
    <citation type="submission" date="2018-12" db="EMBL/GenBank/DDBJ databases">
        <authorList>
            <person name="Lunina O.N."/>
            <person name="Grouzdev D.S."/>
            <person name="Gorlenko V.M."/>
            <person name="Savvichev A.S."/>
        </authorList>
    </citation>
    <scope>NUCLEOTIDE SEQUENCE [LARGE SCALE GENOMIC DNA]</scope>
    <source>
        <strain evidence="12 13">BrKhr-17</strain>
    </source>
</reference>
<dbReference type="SUPFAM" id="SSF46767">
    <property type="entry name" value="Methylated DNA-protein cysteine methyltransferase, C-terminal domain"/>
    <property type="match status" value="1"/>
</dbReference>
<dbReference type="EMBL" id="VMRG01000001">
    <property type="protein sequence ID" value="KAA6232733.1"/>
    <property type="molecule type" value="Genomic_DNA"/>
</dbReference>
<dbReference type="EMBL" id="RXYK01000013">
    <property type="protein sequence ID" value="RTY36365.1"/>
    <property type="molecule type" value="Genomic_DNA"/>
</dbReference>
<dbReference type="RefSeq" id="WP_126384962.1">
    <property type="nucleotide sequence ID" value="NZ_RXYK01000013.1"/>
</dbReference>
<evidence type="ECO:0000313" key="11">
    <source>
        <dbReference type="EMBL" id="KAA6232733.1"/>
    </source>
</evidence>
<comment type="similarity">
    <text evidence="2">Belongs to the MGMT family.</text>
</comment>
<dbReference type="Gene3D" id="3.30.160.70">
    <property type="entry name" value="Methylated DNA-protein cysteine methyltransferase domain"/>
    <property type="match status" value="1"/>
</dbReference>
<dbReference type="EC" id="2.1.1.63" evidence="3"/>
<evidence type="ECO:0000256" key="1">
    <source>
        <dbReference type="ARBA" id="ARBA00001286"/>
    </source>
</evidence>
<dbReference type="Pfam" id="PF01035">
    <property type="entry name" value="DNA_binding_1"/>
    <property type="match status" value="1"/>
</dbReference>
<proteinExistence type="inferred from homology"/>
<evidence type="ECO:0000256" key="8">
    <source>
        <dbReference type="ARBA" id="ARBA00049348"/>
    </source>
</evidence>
<dbReference type="GO" id="GO:0003908">
    <property type="term" value="F:methylated-DNA-[protein]-cysteine S-methyltransferase activity"/>
    <property type="evidence" value="ECO:0007669"/>
    <property type="project" value="UniProtKB-EC"/>
</dbReference>
<dbReference type="FunFam" id="1.10.10.10:FF:000214">
    <property type="entry name" value="Methylated-DNA--protein-cysteine methyltransferase"/>
    <property type="match status" value="1"/>
</dbReference>
<dbReference type="Pfam" id="PF02870">
    <property type="entry name" value="Methyltransf_1N"/>
    <property type="match status" value="1"/>
</dbReference>
<sequence length="161" mass="16953">MNISFRHTLIGTIGIAEENGFITNLFFEGELPVPEPPAEAPPLTCEAFRQLDAYLDGELQTLSLPLAPHPTVFAGHVRQGLLEIPYGSTASYAAVAEAIGASSAARAVGTACSRNPLPIFIPCHRVVQSSGRFGGYRGGGALKAALIQLESESGGGNSFRW</sequence>
<keyword evidence="7" id="KW-0234">DNA repair</keyword>
<dbReference type="AlphaFoldDB" id="A0A432AT41"/>
<dbReference type="Gene3D" id="1.10.10.10">
    <property type="entry name" value="Winged helix-like DNA-binding domain superfamily/Winged helix DNA-binding domain"/>
    <property type="match status" value="1"/>
</dbReference>
<evidence type="ECO:0000256" key="2">
    <source>
        <dbReference type="ARBA" id="ARBA00008711"/>
    </source>
</evidence>
<dbReference type="NCBIfam" id="TIGR00589">
    <property type="entry name" value="ogt"/>
    <property type="match status" value="1"/>
</dbReference>
<evidence type="ECO:0000256" key="3">
    <source>
        <dbReference type="ARBA" id="ARBA00011918"/>
    </source>
</evidence>
<dbReference type="SUPFAM" id="SSF53155">
    <property type="entry name" value="Methylated DNA-protein cysteine methyltransferase domain"/>
    <property type="match status" value="1"/>
</dbReference>
<feature type="domain" description="Methylguanine DNA methyltransferase ribonuclease-like" evidence="10">
    <location>
        <begin position="7"/>
        <end position="68"/>
    </location>
</feature>
<dbReference type="InterPro" id="IPR036631">
    <property type="entry name" value="MGMT_N_sf"/>
</dbReference>
<comment type="catalytic activity">
    <reaction evidence="1">
        <text>a 4-O-methyl-thymidine in DNA + L-cysteinyl-[protein] = a thymidine in DNA + S-methyl-L-cysteinyl-[protein]</text>
        <dbReference type="Rhea" id="RHEA:53428"/>
        <dbReference type="Rhea" id="RHEA-COMP:10131"/>
        <dbReference type="Rhea" id="RHEA-COMP:10132"/>
        <dbReference type="Rhea" id="RHEA-COMP:13555"/>
        <dbReference type="Rhea" id="RHEA-COMP:13556"/>
        <dbReference type="ChEBI" id="CHEBI:29950"/>
        <dbReference type="ChEBI" id="CHEBI:82612"/>
        <dbReference type="ChEBI" id="CHEBI:137386"/>
        <dbReference type="ChEBI" id="CHEBI:137387"/>
        <dbReference type="EC" id="2.1.1.63"/>
    </reaction>
</comment>
<dbReference type="GO" id="GO:0006281">
    <property type="term" value="P:DNA repair"/>
    <property type="evidence" value="ECO:0007669"/>
    <property type="project" value="UniProtKB-KW"/>
</dbReference>
<dbReference type="PROSITE" id="PS00374">
    <property type="entry name" value="MGMT"/>
    <property type="match status" value="1"/>
</dbReference>
<evidence type="ECO:0000259" key="9">
    <source>
        <dbReference type="Pfam" id="PF01035"/>
    </source>
</evidence>
<dbReference type="InterPro" id="IPR008332">
    <property type="entry name" value="MethylG_MeTrfase_N"/>
</dbReference>
<organism evidence="12 13">
    <name type="scientific">Chlorobium phaeovibrioides</name>
    <dbReference type="NCBI Taxonomy" id="1094"/>
    <lineage>
        <taxon>Bacteria</taxon>
        <taxon>Pseudomonadati</taxon>
        <taxon>Chlorobiota</taxon>
        <taxon>Chlorobiia</taxon>
        <taxon>Chlorobiales</taxon>
        <taxon>Chlorobiaceae</taxon>
        <taxon>Chlorobium/Pelodictyon group</taxon>
        <taxon>Chlorobium</taxon>
    </lineage>
</organism>
<accession>A0A432AT41</accession>
<gene>
    <name evidence="12" type="ORF">EKD02_08260</name>
    <name evidence="11" type="ORF">FP507_06350</name>
</gene>
<comment type="catalytic activity">
    <reaction evidence="8">
        <text>a 6-O-methyl-2'-deoxyguanosine in DNA + L-cysteinyl-[protein] = S-methyl-L-cysteinyl-[protein] + a 2'-deoxyguanosine in DNA</text>
        <dbReference type="Rhea" id="RHEA:24000"/>
        <dbReference type="Rhea" id="RHEA-COMP:10131"/>
        <dbReference type="Rhea" id="RHEA-COMP:10132"/>
        <dbReference type="Rhea" id="RHEA-COMP:11367"/>
        <dbReference type="Rhea" id="RHEA-COMP:11368"/>
        <dbReference type="ChEBI" id="CHEBI:29950"/>
        <dbReference type="ChEBI" id="CHEBI:82612"/>
        <dbReference type="ChEBI" id="CHEBI:85445"/>
        <dbReference type="ChEBI" id="CHEBI:85448"/>
        <dbReference type="EC" id="2.1.1.63"/>
    </reaction>
</comment>
<name>A0A432AT41_CHLPH</name>
<dbReference type="Proteomes" id="UP000327458">
    <property type="component" value="Unassembled WGS sequence"/>
</dbReference>
<protein>
    <recommendedName>
        <fullName evidence="3">methylated-DNA--[protein]-cysteine S-methyltransferase</fullName>
        <ecNumber evidence="3">2.1.1.63</ecNumber>
    </recommendedName>
</protein>
<reference evidence="11 14" key="2">
    <citation type="submission" date="2019-07" db="EMBL/GenBank/DDBJ databases">
        <title>Draft genome Sequence of Chlorobium phaeovibrioides sp. strain PhvTcv-s14, from the Phylum Chlorobi.</title>
        <authorList>
            <person name="Babenko V."/>
            <person name="Boldyreva D."/>
            <person name="Kanygina A."/>
            <person name="Selezneva O."/>
            <person name="Akopiyan T."/>
            <person name="Lunina O."/>
        </authorList>
    </citation>
    <scope>NUCLEOTIDE SEQUENCE [LARGE SCALE GENOMIC DNA]</scope>
    <source>
        <strain evidence="11 14">GrTcv12</strain>
    </source>
</reference>
<keyword evidence="4 12" id="KW-0489">Methyltransferase</keyword>
<evidence type="ECO:0000256" key="7">
    <source>
        <dbReference type="ARBA" id="ARBA00023204"/>
    </source>
</evidence>
<dbReference type="PANTHER" id="PTHR10815:SF13">
    <property type="entry name" value="METHYLATED-DNA--PROTEIN-CYSTEINE METHYLTRANSFERASE"/>
    <property type="match status" value="1"/>
</dbReference>
<keyword evidence="5 12" id="KW-0808">Transferase</keyword>
<dbReference type="Proteomes" id="UP000279908">
    <property type="component" value="Unassembled WGS sequence"/>
</dbReference>
<evidence type="ECO:0000259" key="10">
    <source>
        <dbReference type="Pfam" id="PF02870"/>
    </source>
</evidence>
<evidence type="ECO:0000256" key="5">
    <source>
        <dbReference type="ARBA" id="ARBA00022679"/>
    </source>
</evidence>
<dbReference type="PANTHER" id="PTHR10815">
    <property type="entry name" value="METHYLATED-DNA--PROTEIN-CYSTEINE METHYLTRANSFERASE"/>
    <property type="match status" value="1"/>
</dbReference>
<dbReference type="CDD" id="cd06445">
    <property type="entry name" value="ATase"/>
    <property type="match status" value="1"/>
</dbReference>
<evidence type="ECO:0000256" key="4">
    <source>
        <dbReference type="ARBA" id="ARBA00022603"/>
    </source>
</evidence>
<evidence type="ECO:0000313" key="14">
    <source>
        <dbReference type="Proteomes" id="UP000327458"/>
    </source>
</evidence>
<dbReference type="InterPro" id="IPR036388">
    <property type="entry name" value="WH-like_DNA-bd_sf"/>
</dbReference>
<dbReference type="InterPro" id="IPR001497">
    <property type="entry name" value="MethylDNA_cys_MeTrfase_AS"/>
</dbReference>
<dbReference type="InterPro" id="IPR036217">
    <property type="entry name" value="MethylDNA_cys_MeTrfase_DNAb"/>
</dbReference>
<comment type="caution">
    <text evidence="12">The sequence shown here is derived from an EMBL/GenBank/DDBJ whole genome shotgun (WGS) entry which is preliminary data.</text>
</comment>
<feature type="domain" description="Methylated-DNA-[protein]-cysteine S-methyltransferase DNA binding" evidence="9">
    <location>
        <begin position="73"/>
        <end position="151"/>
    </location>
</feature>
<evidence type="ECO:0000256" key="6">
    <source>
        <dbReference type="ARBA" id="ARBA00022763"/>
    </source>
</evidence>
<evidence type="ECO:0000313" key="12">
    <source>
        <dbReference type="EMBL" id="RTY36365.1"/>
    </source>
</evidence>
<keyword evidence="6" id="KW-0227">DNA damage</keyword>